<organism evidence="1 2">
    <name type="scientific">Paenibacillus suaedae</name>
    <dbReference type="NCBI Taxonomy" id="3077233"/>
    <lineage>
        <taxon>Bacteria</taxon>
        <taxon>Bacillati</taxon>
        <taxon>Bacillota</taxon>
        <taxon>Bacilli</taxon>
        <taxon>Bacillales</taxon>
        <taxon>Paenibacillaceae</taxon>
        <taxon>Paenibacillus</taxon>
    </lineage>
</organism>
<name>A0AAJ2JZK6_9BACL</name>
<keyword evidence="2" id="KW-1185">Reference proteome</keyword>
<dbReference type="InterPro" id="IPR024984">
    <property type="entry name" value="DUF3888"/>
</dbReference>
<comment type="caution">
    <text evidence="1">The sequence shown here is derived from an EMBL/GenBank/DDBJ whole genome shotgun (WGS) entry which is preliminary data.</text>
</comment>
<sequence>MKQFYVFTTIILITVVLSLPIQANAEVNRTLKEADSDLYPDMLLLLLLPQIQEAVNSYYSKILKVDPVVYPYEIDIVKAERIDQNPKNRGYDFLLTLEVQPVIGPHIAVGQDRMTLEISPLITNIVKITSYQHVHTNQLPLNWQHLLLR</sequence>
<dbReference type="Proteomes" id="UP001250538">
    <property type="component" value="Unassembled WGS sequence"/>
</dbReference>
<protein>
    <submittedName>
        <fullName evidence="1">DUF3888 domain-containing protein</fullName>
    </submittedName>
</protein>
<dbReference type="Pfam" id="PF13027">
    <property type="entry name" value="DUF3888"/>
    <property type="match status" value="1"/>
</dbReference>
<dbReference type="RefSeq" id="WP_315746701.1">
    <property type="nucleotide sequence ID" value="NZ_JAVYAA010000006.1"/>
</dbReference>
<evidence type="ECO:0000313" key="2">
    <source>
        <dbReference type="Proteomes" id="UP001250538"/>
    </source>
</evidence>
<dbReference type="AlphaFoldDB" id="A0AAJ2JZK6"/>
<dbReference type="EMBL" id="JAVYAA010000006">
    <property type="protein sequence ID" value="MDT8978816.1"/>
    <property type="molecule type" value="Genomic_DNA"/>
</dbReference>
<evidence type="ECO:0000313" key="1">
    <source>
        <dbReference type="EMBL" id="MDT8978816.1"/>
    </source>
</evidence>
<gene>
    <name evidence="1" type="ORF">RQP50_21500</name>
</gene>
<reference evidence="2" key="1">
    <citation type="submission" date="2023-09" db="EMBL/GenBank/DDBJ databases">
        <title>Paenibacillus sp. chi10 Genome sequencing and assembly.</title>
        <authorList>
            <person name="Kim I."/>
        </authorList>
    </citation>
    <scope>NUCLEOTIDE SEQUENCE [LARGE SCALE GENOMIC DNA]</scope>
    <source>
        <strain evidence="2">chi10</strain>
    </source>
</reference>
<proteinExistence type="predicted"/>
<accession>A0AAJ2JZK6</accession>